<dbReference type="CDD" id="cd00165">
    <property type="entry name" value="S4"/>
    <property type="match status" value="1"/>
</dbReference>
<dbReference type="EMBL" id="FUXX01000043">
    <property type="protein sequence ID" value="SKA67592.1"/>
    <property type="molecule type" value="Genomic_DNA"/>
</dbReference>
<sequence>MANDTLRLDKAVSHNFDVPRSAAAKLIKAGEVEVNGEIVLDPASKISVTDEIVIDGYEVEASDGFKKRVFMLNKPSGYVCADRDNNNPVVINIFSDIPKFTQMHCVGRLDIDTTGLLLVTDDGDLNHKITSPKSEVTKTYLVSTRDKIVPKDVELFKKGLKHPEEKTRYKSALLEILSDHEALVTVTEGRFHEVKRLFECVDNEVTELKRLYIGQLKLDDSLEEGEYIPLEDEDLQKVFLPYSPE</sequence>
<dbReference type="PROSITE" id="PS01149">
    <property type="entry name" value="PSI_RSU"/>
    <property type="match status" value="1"/>
</dbReference>
<dbReference type="InterPro" id="IPR036986">
    <property type="entry name" value="S4_RNA-bd_sf"/>
</dbReference>
<dbReference type="PROSITE" id="PS50889">
    <property type="entry name" value="S4"/>
    <property type="match status" value="1"/>
</dbReference>
<evidence type="ECO:0000256" key="7">
    <source>
        <dbReference type="RuleBase" id="RU003887"/>
    </source>
</evidence>
<dbReference type="InterPro" id="IPR018496">
    <property type="entry name" value="PsdUridine_synth_RsuA/RluB_CS"/>
</dbReference>
<reference evidence="10" key="1">
    <citation type="submission" date="2017-02" db="EMBL/GenBank/DDBJ databases">
        <authorList>
            <person name="Varghese N."/>
            <person name="Submissions S."/>
        </authorList>
    </citation>
    <scope>NUCLEOTIDE SEQUENCE [LARGE SCALE GENOMIC DNA]</scope>
    <source>
        <strain evidence="10">DSM 3072</strain>
    </source>
</reference>
<dbReference type="InterPro" id="IPR042092">
    <property type="entry name" value="PsdUridine_s_RsuA/RluB/E/F_cat"/>
</dbReference>
<evidence type="ECO:0000256" key="1">
    <source>
        <dbReference type="ARBA" id="ARBA00008348"/>
    </source>
</evidence>
<dbReference type="SUPFAM" id="SSF55120">
    <property type="entry name" value="Pseudouridine synthase"/>
    <property type="match status" value="1"/>
</dbReference>
<dbReference type="PANTHER" id="PTHR47683">
    <property type="entry name" value="PSEUDOURIDINE SYNTHASE FAMILY PROTEIN-RELATED"/>
    <property type="match status" value="1"/>
</dbReference>
<dbReference type="AlphaFoldDB" id="A0A1T4VRH6"/>
<dbReference type="InterPro" id="IPR000748">
    <property type="entry name" value="PsdUridine_synth_RsuA/RluB/E/F"/>
</dbReference>
<feature type="domain" description="RNA-binding S4" evidence="8">
    <location>
        <begin position="6"/>
        <end position="65"/>
    </location>
</feature>
<evidence type="ECO:0000313" key="9">
    <source>
        <dbReference type="EMBL" id="SKA67592.1"/>
    </source>
</evidence>
<comment type="similarity">
    <text evidence="1 7">Belongs to the pseudouridine synthase RsuA family.</text>
</comment>
<dbReference type="Gene3D" id="3.30.70.1560">
    <property type="entry name" value="Alpha-L RNA-binding motif"/>
    <property type="match status" value="1"/>
</dbReference>
<evidence type="ECO:0000259" key="8">
    <source>
        <dbReference type="SMART" id="SM00363"/>
    </source>
</evidence>
<dbReference type="Gene3D" id="3.10.290.10">
    <property type="entry name" value="RNA-binding S4 domain"/>
    <property type="match status" value="1"/>
</dbReference>
<dbReference type="Gene3D" id="3.30.70.580">
    <property type="entry name" value="Pseudouridine synthase I, catalytic domain, N-terminal subdomain"/>
    <property type="match status" value="1"/>
</dbReference>
<accession>A0A1T4VRH6</accession>
<dbReference type="GO" id="GO:0003723">
    <property type="term" value="F:RNA binding"/>
    <property type="evidence" value="ECO:0007669"/>
    <property type="project" value="UniProtKB-KW"/>
</dbReference>
<dbReference type="Pfam" id="PF00849">
    <property type="entry name" value="PseudoU_synth_2"/>
    <property type="match status" value="1"/>
</dbReference>
<proteinExistence type="inferred from homology"/>
<dbReference type="EC" id="5.4.99.-" evidence="7"/>
<dbReference type="GO" id="GO:0000455">
    <property type="term" value="P:enzyme-directed rRNA pseudouridine synthesis"/>
    <property type="evidence" value="ECO:0007669"/>
    <property type="project" value="UniProtKB-ARBA"/>
</dbReference>
<dbReference type="STRING" id="83771.SAMN02910357_00801"/>
<keyword evidence="2 6" id="KW-0694">RNA-binding</keyword>
<dbReference type="RefSeq" id="WP_078929309.1">
    <property type="nucleotide sequence ID" value="NZ_FUXX01000043.1"/>
</dbReference>
<evidence type="ECO:0000256" key="3">
    <source>
        <dbReference type="ARBA" id="ARBA00023235"/>
    </source>
</evidence>
<dbReference type="InterPro" id="IPR020094">
    <property type="entry name" value="TruA/RsuA/RluB/E/F_N"/>
</dbReference>
<dbReference type="SMART" id="SM00363">
    <property type="entry name" value="S4"/>
    <property type="match status" value="1"/>
</dbReference>
<keyword evidence="3 7" id="KW-0413">Isomerase</keyword>
<dbReference type="InterPro" id="IPR020103">
    <property type="entry name" value="PsdUridine_synth_cat_dom_sf"/>
</dbReference>
<dbReference type="SUPFAM" id="SSF55174">
    <property type="entry name" value="Alpha-L RNA-binding motif"/>
    <property type="match status" value="1"/>
</dbReference>
<gene>
    <name evidence="9" type="ORF">SAMN02745213_01955</name>
</gene>
<evidence type="ECO:0000313" key="10">
    <source>
        <dbReference type="Proteomes" id="UP000242432"/>
    </source>
</evidence>
<evidence type="ECO:0000256" key="2">
    <source>
        <dbReference type="ARBA" id="ARBA00022884"/>
    </source>
</evidence>
<evidence type="ECO:0000256" key="5">
    <source>
        <dbReference type="ARBA" id="ARBA00037590"/>
    </source>
</evidence>
<dbReference type="PANTHER" id="PTHR47683:SF4">
    <property type="entry name" value="PSEUDOURIDINE SYNTHASE"/>
    <property type="match status" value="1"/>
</dbReference>
<dbReference type="GO" id="GO:0160136">
    <property type="term" value="F:16S rRNA pseudouridine(516) synthase activity"/>
    <property type="evidence" value="ECO:0007669"/>
    <property type="project" value="UniProtKB-EC"/>
</dbReference>
<dbReference type="InterPro" id="IPR002942">
    <property type="entry name" value="S4_RNA-bd"/>
</dbReference>
<keyword evidence="10" id="KW-1185">Reference proteome</keyword>
<dbReference type="Proteomes" id="UP000242432">
    <property type="component" value="Unassembled WGS sequence"/>
</dbReference>
<evidence type="ECO:0000256" key="6">
    <source>
        <dbReference type="PROSITE-ProRule" id="PRU00182"/>
    </source>
</evidence>
<comment type="catalytic activity">
    <reaction evidence="4">
        <text>uridine(516) in 16S rRNA = pseudouridine(516) in 16S rRNA</text>
        <dbReference type="Rhea" id="RHEA:38867"/>
        <dbReference type="Rhea" id="RHEA-COMP:10089"/>
        <dbReference type="Rhea" id="RHEA-COMP:10090"/>
        <dbReference type="ChEBI" id="CHEBI:65314"/>
        <dbReference type="ChEBI" id="CHEBI:65315"/>
        <dbReference type="EC" id="5.4.99.19"/>
    </reaction>
</comment>
<dbReference type="NCBIfam" id="TIGR00093">
    <property type="entry name" value="pseudouridine synthase"/>
    <property type="match status" value="1"/>
</dbReference>
<dbReference type="InterPro" id="IPR006145">
    <property type="entry name" value="PsdUridine_synth_RsuA/RluA"/>
</dbReference>
<evidence type="ECO:0000256" key="4">
    <source>
        <dbReference type="ARBA" id="ARBA00036749"/>
    </source>
</evidence>
<name>A0A1T4VRH6_9GAMM</name>
<comment type="function">
    <text evidence="5">Responsible for synthesis of pseudouridine from uracil-516 in 16S ribosomal RNA.</text>
</comment>
<dbReference type="InterPro" id="IPR050343">
    <property type="entry name" value="RsuA_PseudoU_synthase"/>
</dbReference>
<dbReference type="Pfam" id="PF01479">
    <property type="entry name" value="S4"/>
    <property type="match status" value="1"/>
</dbReference>
<protein>
    <recommendedName>
        <fullName evidence="7">Pseudouridine synthase</fullName>
        <ecNumber evidence="7">5.4.99.-</ecNumber>
    </recommendedName>
</protein>
<organism evidence="9 10">
    <name type="scientific">Succinivibrio dextrinosolvens DSM 3072</name>
    <dbReference type="NCBI Taxonomy" id="1123324"/>
    <lineage>
        <taxon>Bacteria</taxon>
        <taxon>Pseudomonadati</taxon>
        <taxon>Pseudomonadota</taxon>
        <taxon>Gammaproteobacteria</taxon>
        <taxon>Aeromonadales</taxon>
        <taxon>Succinivibrionaceae</taxon>
        <taxon>Succinivibrio</taxon>
    </lineage>
</organism>